<protein>
    <recommendedName>
        <fullName evidence="3">histidine kinase</fullName>
        <ecNumber evidence="3">2.7.13.3</ecNumber>
    </recommendedName>
</protein>
<dbReference type="EC" id="2.7.13.3" evidence="3"/>
<dbReference type="PROSITE" id="PS50109">
    <property type="entry name" value="HIS_KIN"/>
    <property type="match status" value="1"/>
</dbReference>
<evidence type="ECO:0000256" key="7">
    <source>
        <dbReference type="ARBA" id="ARBA00023136"/>
    </source>
</evidence>
<dbReference type="CDD" id="cd06225">
    <property type="entry name" value="HAMP"/>
    <property type="match status" value="1"/>
</dbReference>
<evidence type="ECO:0000313" key="11">
    <source>
        <dbReference type="EMBL" id="MBU3160457.1"/>
    </source>
</evidence>
<evidence type="ECO:0000256" key="8">
    <source>
        <dbReference type="SAM" id="Phobius"/>
    </source>
</evidence>
<dbReference type="PANTHER" id="PTHR45528">
    <property type="entry name" value="SENSOR HISTIDINE KINASE CPXA"/>
    <property type="match status" value="1"/>
</dbReference>
<keyword evidence="8" id="KW-1133">Transmembrane helix</keyword>
<reference evidence="11 12" key="1">
    <citation type="submission" date="2021-06" db="EMBL/GenBank/DDBJ databases">
        <title>Clostridia strains as spoilage organisms.</title>
        <authorList>
            <person name="Wambui J."/>
            <person name="Stephan R."/>
            <person name="Stevens M.J.A."/>
        </authorList>
    </citation>
    <scope>NUCLEOTIDE SEQUENCE [LARGE SCALE GENOMIC DNA]</scope>
    <source>
        <strain evidence="11 12">DSM 14204</strain>
    </source>
</reference>
<dbReference type="Pfam" id="PF00672">
    <property type="entry name" value="HAMP"/>
    <property type="match status" value="1"/>
</dbReference>
<gene>
    <name evidence="11" type="ORF">KPL37_11950</name>
</gene>
<dbReference type="CDD" id="cd00075">
    <property type="entry name" value="HATPase"/>
    <property type="match status" value="1"/>
</dbReference>
<dbReference type="InterPro" id="IPR003661">
    <property type="entry name" value="HisK_dim/P_dom"/>
</dbReference>
<evidence type="ECO:0000259" key="9">
    <source>
        <dbReference type="PROSITE" id="PS50109"/>
    </source>
</evidence>
<dbReference type="SMART" id="SM00388">
    <property type="entry name" value="HisKA"/>
    <property type="match status" value="1"/>
</dbReference>
<evidence type="ECO:0000256" key="5">
    <source>
        <dbReference type="ARBA" id="ARBA00022679"/>
    </source>
</evidence>
<evidence type="ECO:0000259" key="10">
    <source>
        <dbReference type="PROSITE" id="PS50885"/>
    </source>
</evidence>
<evidence type="ECO:0000256" key="6">
    <source>
        <dbReference type="ARBA" id="ARBA00022777"/>
    </source>
</evidence>
<comment type="subcellular location">
    <subcellularLocation>
        <location evidence="2">Membrane</location>
        <topology evidence="2">Multi-pass membrane protein</topology>
    </subcellularLocation>
</comment>
<evidence type="ECO:0000313" key="12">
    <source>
        <dbReference type="Proteomes" id="UP000776252"/>
    </source>
</evidence>
<keyword evidence="7 8" id="KW-0472">Membrane</keyword>
<keyword evidence="8" id="KW-0812">Transmembrane</keyword>
<feature type="transmembrane region" description="Helical" evidence="8">
    <location>
        <begin position="6"/>
        <end position="22"/>
    </location>
</feature>
<evidence type="ECO:0000256" key="1">
    <source>
        <dbReference type="ARBA" id="ARBA00000085"/>
    </source>
</evidence>
<organism evidence="11 12">
    <name type="scientific">Clostridium frigoris</name>
    <dbReference type="NCBI Taxonomy" id="205327"/>
    <lineage>
        <taxon>Bacteria</taxon>
        <taxon>Bacillati</taxon>
        <taxon>Bacillota</taxon>
        <taxon>Clostridia</taxon>
        <taxon>Eubacteriales</taxon>
        <taxon>Clostridiaceae</taxon>
        <taxon>Clostridium</taxon>
    </lineage>
</organism>
<dbReference type="EMBL" id="JAHLDV010000027">
    <property type="protein sequence ID" value="MBU3160457.1"/>
    <property type="molecule type" value="Genomic_DNA"/>
</dbReference>
<dbReference type="InterPro" id="IPR003660">
    <property type="entry name" value="HAMP_dom"/>
</dbReference>
<comment type="caution">
    <text evidence="11">The sequence shown here is derived from an EMBL/GenBank/DDBJ whole genome shotgun (WGS) entry which is preliminary data.</text>
</comment>
<dbReference type="RefSeq" id="WP_216149690.1">
    <property type="nucleotide sequence ID" value="NZ_JAHLDV010000027.1"/>
</dbReference>
<proteinExistence type="predicted"/>
<keyword evidence="12" id="KW-1185">Reference proteome</keyword>
<dbReference type="PROSITE" id="PS50885">
    <property type="entry name" value="HAMP"/>
    <property type="match status" value="1"/>
</dbReference>
<evidence type="ECO:0000256" key="3">
    <source>
        <dbReference type="ARBA" id="ARBA00012438"/>
    </source>
</evidence>
<dbReference type="InterPro" id="IPR050398">
    <property type="entry name" value="HssS/ArlS-like"/>
</dbReference>
<evidence type="ECO:0000256" key="2">
    <source>
        <dbReference type="ARBA" id="ARBA00004141"/>
    </source>
</evidence>
<dbReference type="Pfam" id="PF00512">
    <property type="entry name" value="HisKA"/>
    <property type="match status" value="1"/>
</dbReference>
<dbReference type="Proteomes" id="UP000776252">
    <property type="component" value="Unassembled WGS sequence"/>
</dbReference>
<feature type="domain" description="Histidine kinase" evidence="9">
    <location>
        <begin position="248"/>
        <end position="459"/>
    </location>
</feature>
<keyword evidence="4" id="KW-0597">Phosphoprotein</keyword>
<dbReference type="GO" id="GO:0016301">
    <property type="term" value="F:kinase activity"/>
    <property type="evidence" value="ECO:0007669"/>
    <property type="project" value="UniProtKB-KW"/>
</dbReference>
<dbReference type="PANTHER" id="PTHR45528:SF10">
    <property type="entry name" value="METHYL-ACCEPTING CHEMOTAXIS PROTEIN"/>
    <property type="match status" value="1"/>
</dbReference>
<keyword evidence="6 11" id="KW-0418">Kinase</keyword>
<accession>A0ABS6BU68</accession>
<dbReference type="InterPro" id="IPR005467">
    <property type="entry name" value="His_kinase_dom"/>
</dbReference>
<feature type="domain" description="HAMP" evidence="10">
    <location>
        <begin position="181"/>
        <end position="233"/>
    </location>
</feature>
<dbReference type="SMART" id="SM00304">
    <property type="entry name" value="HAMP"/>
    <property type="match status" value="1"/>
</dbReference>
<keyword evidence="5" id="KW-0808">Transferase</keyword>
<dbReference type="CDD" id="cd00082">
    <property type="entry name" value="HisKA"/>
    <property type="match status" value="1"/>
</dbReference>
<evidence type="ECO:0000256" key="4">
    <source>
        <dbReference type="ARBA" id="ARBA00022553"/>
    </source>
</evidence>
<dbReference type="Pfam" id="PF02518">
    <property type="entry name" value="HATPase_c"/>
    <property type="match status" value="1"/>
</dbReference>
<dbReference type="InterPro" id="IPR003594">
    <property type="entry name" value="HATPase_dom"/>
</dbReference>
<feature type="transmembrane region" description="Helical" evidence="8">
    <location>
        <begin position="158"/>
        <end position="179"/>
    </location>
</feature>
<dbReference type="SMART" id="SM00387">
    <property type="entry name" value="HATPase_c"/>
    <property type="match status" value="1"/>
</dbReference>
<comment type="catalytic activity">
    <reaction evidence="1">
        <text>ATP + protein L-histidine = ADP + protein N-phospho-L-histidine.</text>
        <dbReference type="EC" id="2.7.13.3"/>
    </reaction>
</comment>
<sequence length="459" mass="52634">MNMGILIPAITFMYIIIINNLYSNVIKSAIDFLTQESYSAQLYIANYIKKDNKTDVETNFLNKAPLINTFLSNKLNFRIQTYDKNGNILADSVMNSVNLYDEDITNSLRGDKAYVVKNIDGNIYVLFSSPIYLKDRTLGCVRYIYPVDSGQKIIKNMFIIMGIIASISVLISWLLSNLFSENIAGPIKKLKVISQKVASGKYDSKIEIKSGDEIEDLAETFNVMSESIRASIESLKKEKQKQKDFLDNVTHEFKTPLTAIIGYSELIPRLQDKEDIDESLAYIKEEGERLLRLVEELLDMSKLDKTEFNVDRNNNNLNEVIEETLNIIQLRLNKYDIEIIKDLFDVKIFIDRDKTKQVILNVLDNAIKYSECTSIIIKMEDKENAIILSVIDNGIGIEEQYLHKIFEPIYRVSKENSKSENGNGLGLSICKEIMKKQDGNIEIYSEIKKYTSVKIIFKK</sequence>
<name>A0ABS6BU68_9CLOT</name>